<keyword evidence="2" id="KW-1185">Reference proteome</keyword>
<name>A0ABZ2Q2P0_9FLAO</name>
<sequence length="186" mass="21872">MKKNKMSFETSFWAGNIEGNPFKVINAFFAYAHLDYYKQILSEAVIYCYKTKVYKQENPSDVFILYSVLKSFLRVCYCLKEKSKKWKVKESLPQEKAFQLSSLTKEEYDNPCIVFQNAFNEKTLQEFELFLYQVLEFSLSPHAADPDPDLMTPYIHLTKMLDAVELIRERGVEKIKKKILVDSLTE</sequence>
<reference evidence="1 2" key="1">
    <citation type="submission" date="2024-02" db="EMBL/GenBank/DDBJ databases">
        <title>complete genome of Flavobacterium ginsenosidimutans Str. YTB16.</title>
        <authorList>
            <person name="Wang Q."/>
        </authorList>
    </citation>
    <scope>NUCLEOTIDE SEQUENCE [LARGE SCALE GENOMIC DNA]</scope>
    <source>
        <strain evidence="1 2">YTB16</strain>
    </source>
</reference>
<evidence type="ECO:0008006" key="3">
    <source>
        <dbReference type="Google" id="ProtNLM"/>
    </source>
</evidence>
<dbReference type="Proteomes" id="UP001447857">
    <property type="component" value="Chromosome"/>
</dbReference>
<evidence type="ECO:0000313" key="2">
    <source>
        <dbReference type="Proteomes" id="UP001447857"/>
    </source>
</evidence>
<proteinExistence type="predicted"/>
<dbReference type="EMBL" id="CP147988">
    <property type="protein sequence ID" value="WXK48374.1"/>
    <property type="molecule type" value="Genomic_DNA"/>
</dbReference>
<protein>
    <recommendedName>
        <fullName evidence="3">HEPN domain-containing protein</fullName>
    </recommendedName>
</protein>
<gene>
    <name evidence="1" type="ORF">V6624_15200</name>
</gene>
<evidence type="ECO:0000313" key="1">
    <source>
        <dbReference type="EMBL" id="WXK48374.1"/>
    </source>
</evidence>
<dbReference type="RefSeq" id="WP_111290809.1">
    <property type="nucleotide sequence ID" value="NZ_CP147988.1"/>
</dbReference>
<accession>A0ABZ2Q2P0</accession>
<organism evidence="1 2">
    <name type="scientific">Flavobacterium ginsenosidimutans</name>
    <dbReference type="NCBI Taxonomy" id="687844"/>
    <lineage>
        <taxon>Bacteria</taxon>
        <taxon>Pseudomonadati</taxon>
        <taxon>Bacteroidota</taxon>
        <taxon>Flavobacteriia</taxon>
        <taxon>Flavobacteriales</taxon>
        <taxon>Flavobacteriaceae</taxon>
        <taxon>Flavobacterium</taxon>
    </lineage>
</organism>